<dbReference type="GO" id="GO:0000287">
    <property type="term" value="F:magnesium ion binding"/>
    <property type="evidence" value="ECO:0007669"/>
    <property type="project" value="InterPro"/>
</dbReference>
<dbReference type="InterPro" id="IPR005844">
    <property type="entry name" value="A-D-PHexomutase_a/b/a-I"/>
</dbReference>
<dbReference type="InterPro" id="IPR016055">
    <property type="entry name" value="A-D-PHexomutase_a/b/a-I/II/III"/>
</dbReference>
<dbReference type="GO" id="GO:0004615">
    <property type="term" value="F:phosphomannomutase activity"/>
    <property type="evidence" value="ECO:0007669"/>
    <property type="project" value="TreeGrafter"/>
</dbReference>
<dbReference type="EMBL" id="JABBGM010000001">
    <property type="protein sequence ID" value="NML92252.1"/>
    <property type="molecule type" value="Genomic_DNA"/>
</dbReference>
<comment type="cofactor">
    <cofactor evidence="1">
        <name>Mg(2+)</name>
        <dbReference type="ChEBI" id="CHEBI:18420"/>
    </cofactor>
</comment>
<feature type="domain" description="Alpha-D-phosphohexomutase alpha/beta/alpha" evidence="9">
    <location>
        <begin position="17"/>
        <end position="135"/>
    </location>
</feature>
<evidence type="ECO:0000313" key="12">
    <source>
        <dbReference type="EMBL" id="NML92252.1"/>
    </source>
</evidence>
<keyword evidence="4 7" id="KW-0479">Metal-binding</keyword>
<protein>
    <submittedName>
        <fullName evidence="12">Phosphomannomutase</fullName>
    </submittedName>
</protein>
<organism evidence="12 13">
    <name type="scientific">Novosphingobium olei</name>
    <dbReference type="NCBI Taxonomy" id="2728851"/>
    <lineage>
        <taxon>Bacteria</taxon>
        <taxon>Pseudomonadati</taxon>
        <taxon>Pseudomonadota</taxon>
        <taxon>Alphaproteobacteria</taxon>
        <taxon>Sphingomonadales</taxon>
        <taxon>Sphingomonadaceae</taxon>
        <taxon>Novosphingobium</taxon>
    </lineage>
</organism>
<dbReference type="Pfam" id="PF02880">
    <property type="entry name" value="PGM_PMM_III"/>
    <property type="match status" value="1"/>
</dbReference>
<dbReference type="InterPro" id="IPR005845">
    <property type="entry name" value="A-D-PHexomutase_a/b/a-II"/>
</dbReference>
<dbReference type="Gene3D" id="3.40.120.10">
    <property type="entry name" value="Alpha-D-Glucose-1,6-Bisphosphate, subunit A, domain 3"/>
    <property type="match status" value="3"/>
</dbReference>
<evidence type="ECO:0000256" key="4">
    <source>
        <dbReference type="ARBA" id="ARBA00022723"/>
    </source>
</evidence>
<evidence type="ECO:0000313" key="13">
    <source>
        <dbReference type="Proteomes" id="UP000583556"/>
    </source>
</evidence>
<dbReference type="GO" id="GO:0008966">
    <property type="term" value="F:phosphoglucosamine mutase activity"/>
    <property type="evidence" value="ECO:0007669"/>
    <property type="project" value="TreeGrafter"/>
</dbReference>
<evidence type="ECO:0000256" key="5">
    <source>
        <dbReference type="ARBA" id="ARBA00022842"/>
    </source>
</evidence>
<dbReference type="GO" id="GO:0005975">
    <property type="term" value="P:carbohydrate metabolic process"/>
    <property type="evidence" value="ECO:0007669"/>
    <property type="project" value="InterPro"/>
</dbReference>
<comment type="caution">
    <text evidence="12">The sequence shown here is derived from an EMBL/GenBank/DDBJ whole genome shotgun (WGS) entry which is preliminary data.</text>
</comment>
<name>A0A7Y0BKT8_9SPHN</name>
<dbReference type="SUPFAM" id="SSF55957">
    <property type="entry name" value="Phosphoglucomutase, C-terminal domain"/>
    <property type="match status" value="1"/>
</dbReference>
<keyword evidence="6" id="KW-0413">Isomerase</keyword>
<dbReference type="AlphaFoldDB" id="A0A7Y0BKT8"/>
<dbReference type="CDD" id="cd03088">
    <property type="entry name" value="ManB"/>
    <property type="match status" value="1"/>
</dbReference>
<evidence type="ECO:0000259" key="10">
    <source>
        <dbReference type="Pfam" id="PF02879"/>
    </source>
</evidence>
<dbReference type="InterPro" id="IPR005843">
    <property type="entry name" value="A-D-PHexomutase_C"/>
</dbReference>
<dbReference type="PANTHER" id="PTHR42946:SF1">
    <property type="entry name" value="PHOSPHOGLUCOMUTASE (ALPHA-D-GLUCOSE-1,6-BISPHOSPHATE-DEPENDENT)"/>
    <property type="match status" value="1"/>
</dbReference>
<evidence type="ECO:0000259" key="9">
    <source>
        <dbReference type="Pfam" id="PF02878"/>
    </source>
</evidence>
<evidence type="ECO:0000256" key="6">
    <source>
        <dbReference type="ARBA" id="ARBA00023235"/>
    </source>
</evidence>
<evidence type="ECO:0000256" key="3">
    <source>
        <dbReference type="ARBA" id="ARBA00022553"/>
    </source>
</evidence>
<sequence length="493" mass="52559">MVSIVSIADLMNRSGVAFGTSGARGLVTAMTDAVCFAYTCAFLQHLEGIGQFAPGRSVAIAGDLRPSTPRILAACAAAIRHRGGEVAYCGFVPSPAVAGHGFAHGMPSLMVTGSHIPDDRNGIKFNRTDGEILKADELAMRAQDVALPDLFDENGMLLSAPDCGPLVDIEAAYVARYAAFFGGDALRGLKLGVYEHSAVGRDLVVRIAELLGADVVRLGRSDKFIPVDTEAVRPEDQVLARQWSREFGLDAILSTDGDSDRPLLADETGTWMRGDVLGILCAQALGIEAVAAPVSCNTALELSQAFSEVRRTRIGSPFVIEAMNELAGKWSTVCGYEANGGFLLASPVVVEQRQLAALPTRDAVLPMVAVLAEARRQGVTLAGLQARLPTRFTYSERLKDYATEKSQALLAHLQEGTPADVLQRLTTMFGHLAGAAIAFDTTDGLRTTFADGDVIHLRPSGNAPELRCYTESATSERAQSLNEQVLDLVRQQS</sequence>
<dbReference type="GO" id="GO:0005829">
    <property type="term" value="C:cytosol"/>
    <property type="evidence" value="ECO:0007669"/>
    <property type="project" value="TreeGrafter"/>
</dbReference>
<accession>A0A7Y0BKT8</accession>
<dbReference type="GO" id="GO:0006048">
    <property type="term" value="P:UDP-N-acetylglucosamine biosynthetic process"/>
    <property type="evidence" value="ECO:0007669"/>
    <property type="project" value="TreeGrafter"/>
</dbReference>
<evidence type="ECO:0000256" key="7">
    <source>
        <dbReference type="RuleBase" id="RU004326"/>
    </source>
</evidence>
<dbReference type="Proteomes" id="UP000583556">
    <property type="component" value="Unassembled WGS sequence"/>
</dbReference>
<evidence type="ECO:0000256" key="1">
    <source>
        <dbReference type="ARBA" id="ARBA00001946"/>
    </source>
</evidence>
<feature type="domain" description="Alpha-D-phosphohexomutase alpha/beta/alpha" evidence="10">
    <location>
        <begin position="172"/>
        <end position="269"/>
    </location>
</feature>
<dbReference type="Pfam" id="PF02878">
    <property type="entry name" value="PGM_PMM_I"/>
    <property type="match status" value="1"/>
</dbReference>
<proteinExistence type="inferred from homology"/>
<feature type="domain" description="Alpha-D-phosphohexomutase C-terminal" evidence="8">
    <location>
        <begin position="435"/>
        <end position="487"/>
    </location>
</feature>
<dbReference type="Pfam" id="PF02879">
    <property type="entry name" value="PGM_PMM_II"/>
    <property type="match status" value="1"/>
</dbReference>
<dbReference type="Gene3D" id="3.30.310.50">
    <property type="entry name" value="Alpha-D-phosphohexomutase, C-terminal domain"/>
    <property type="match status" value="1"/>
</dbReference>
<feature type="domain" description="Alpha-D-phosphohexomutase alpha/beta/alpha" evidence="11">
    <location>
        <begin position="274"/>
        <end position="391"/>
    </location>
</feature>
<keyword evidence="13" id="KW-1185">Reference proteome</keyword>
<dbReference type="Pfam" id="PF00408">
    <property type="entry name" value="PGM_PMM_IV"/>
    <property type="match status" value="1"/>
</dbReference>
<dbReference type="InterPro" id="IPR005846">
    <property type="entry name" value="A-D-PHexomutase_a/b/a-III"/>
</dbReference>
<evidence type="ECO:0000259" key="11">
    <source>
        <dbReference type="Pfam" id="PF02880"/>
    </source>
</evidence>
<keyword evidence="3" id="KW-0597">Phosphoprotein</keyword>
<dbReference type="RefSeq" id="WP_169491522.1">
    <property type="nucleotide sequence ID" value="NZ_JABBGM010000001.1"/>
</dbReference>
<comment type="similarity">
    <text evidence="2 7">Belongs to the phosphohexose mutase family.</text>
</comment>
<dbReference type="GO" id="GO:0009252">
    <property type="term" value="P:peptidoglycan biosynthetic process"/>
    <property type="evidence" value="ECO:0007669"/>
    <property type="project" value="TreeGrafter"/>
</dbReference>
<dbReference type="InterPro" id="IPR050060">
    <property type="entry name" value="Phosphoglucosamine_mutase"/>
</dbReference>
<dbReference type="InterPro" id="IPR036900">
    <property type="entry name" value="A-D-PHexomutase_C_sf"/>
</dbReference>
<dbReference type="PROSITE" id="PS00710">
    <property type="entry name" value="PGM_PMM"/>
    <property type="match status" value="1"/>
</dbReference>
<dbReference type="SUPFAM" id="SSF53738">
    <property type="entry name" value="Phosphoglucomutase, first 3 domains"/>
    <property type="match status" value="3"/>
</dbReference>
<keyword evidence="5 7" id="KW-0460">Magnesium</keyword>
<gene>
    <name evidence="12" type="ORF">HHL27_01020</name>
</gene>
<evidence type="ECO:0000256" key="2">
    <source>
        <dbReference type="ARBA" id="ARBA00010231"/>
    </source>
</evidence>
<evidence type="ECO:0000259" key="8">
    <source>
        <dbReference type="Pfam" id="PF00408"/>
    </source>
</evidence>
<reference evidence="12 13" key="1">
    <citation type="submission" date="2020-04" db="EMBL/GenBank/DDBJ databases">
        <title>Novosphingobium sp. TW-4 isolated from soil.</title>
        <authorList>
            <person name="Dahal R.H."/>
            <person name="Chaudhary D.K."/>
        </authorList>
    </citation>
    <scope>NUCLEOTIDE SEQUENCE [LARGE SCALE GENOMIC DNA]</scope>
    <source>
        <strain evidence="12 13">TW-4</strain>
    </source>
</reference>
<dbReference type="PANTHER" id="PTHR42946">
    <property type="entry name" value="PHOSPHOHEXOSE MUTASE"/>
    <property type="match status" value="1"/>
</dbReference>
<dbReference type="InterPro" id="IPR016066">
    <property type="entry name" value="A-D-PHexomutase_CS"/>
</dbReference>